<evidence type="ECO:0000259" key="8">
    <source>
        <dbReference type="PROSITE" id="PS50948"/>
    </source>
</evidence>
<dbReference type="AlphaFoldDB" id="A0A7S2RVE4"/>
<evidence type="ECO:0000256" key="5">
    <source>
        <dbReference type="SAM" id="MobiDB-lite"/>
    </source>
</evidence>
<organism evidence="9">
    <name type="scientific">Mucochytrium quahogii</name>
    <dbReference type="NCBI Taxonomy" id="96639"/>
    <lineage>
        <taxon>Eukaryota</taxon>
        <taxon>Sar</taxon>
        <taxon>Stramenopiles</taxon>
        <taxon>Bigyra</taxon>
        <taxon>Labyrinthulomycetes</taxon>
        <taxon>Thraustochytrida</taxon>
        <taxon>Thraustochytriidae</taxon>
        <taxon>Mucochytrium</taxon>
    </lineage>
</organism>
<dbReference type="Gene3D" id="3.50.4.10">
    <property type="entry name" value="Hepatocyte Growth Factor"/>
    <property type="match status" value="1"/>
</dbReference>
<dbReference type="Gene3D" id="1.10.510.10">
    <property type="entry name" value="Transferase(Phosphotransferase) domain 1"/>
    <property type="match status" value="1"/>
</dbReference>
<feature type="binding site" evidence="4">
    <location>
        <position position="250"/>
    </location>
    <ligand>
        <name>ATP</name>
        <dbReference type="ChEBI" id="CHEBI:30616"/>
    </ligand>
</feature>
<dbReference type="SMART" id="SM00220">
    <property type="entry name" value="S_TKc"/>
    <property type="match status" value="1"/>
</dbReference>
<name>A0A7S2RVE4_9STRA</name>
<dbReference type="Pfam" id="PF07714">
    <property type="entry name" value="PK_Tyr_Ser-Thr"/>
    <property type="match status" value="1"/>
</dbReference>
<feature type="region of interest" description="Disordered" evidence="5">
    <location>
        <begin position="843"/>
        <end position="942"/>
    </location>
</feature>
<dbReference type="InterPro" id="IPR051681">
    <property type="entry name" value="Ser/Thr_Kinases-Pseudokinases"/>
</dbReference>
<dbReference type="InterPro" id="IPR001245">
    <property type="entry name" value="Ser-Thr/Tyr_kinase_cat_dom"/>
</dbReference>
<dbReference type="InterPro" id="IPR011009">
    <property type="entry name" value="Kinase-like_dom_sf"/>
</dbReference>
<keyword evidence="1" id="KW-0418">Kinase</keyword>
<feature type="domain" description="Protein kinase" evidence="7">
    <location>
        <begin position="223"/>
        <end position="481"/>
    </location>
</feature>
<dbReference type="SUPFAM" id="SSF56112">
    <property type="entry name" value="Protein kinase-like (PK-like)"/>
    <property type="match status" value="1"/>
</dbReference>
<dbReference type="InterPro" id="IPR003609">
    <property type="entry name" value="Pan_app"/>
</dbReference>
<sequence length="1116" mass="122630">MSDETADFVRGVIVGVEDALVVSLANKELTKALENVLQSIKTTLDNAGSRDLSDEMILGLEPILEDIKATLLSCTTKNQKRWSFRSKYKSLRKLLAQRAANLRLCEKLGQLHEVVFELKKKVVNDEYESKTDSVHIPQVKEDAQFVEELRNAINSIDYNPECQPQDQTEAGLKAECAMWRGIERAELLLSDGGHALADALNDLTSLTLSYSTKEQVRIDFNKLILGEAIGKGGFGTVVCAEYDGRKVAVKMVDQPANLNSNAIVEFNSELERWKDLAHKHVVQLYGSSYDSHNRLYFVMELCDKSLHKFIHEERGNDIGFQLIRKIGAEVADGLAYLHRKQIIHRDIKPMNVLLKGKHLTVKLCDFGMSVMKNGINSTILSHKTGGTIGYMPPELFQIPAQLSSKGDIYSFGTVMWELLERKEPYLGAHIAVIINSVRSGLRLNMDRTRPGIEPWIYALVDSCWEGNRAKRPTAVEVHKALVSGEWSKPVPGPAQFVTCKDYSEYAGAGAKSVKRLAPHDSEPHSGGSNLDLTCKPVKVGLEYTHKTLDVHPIPTAEALEEKPLCKTPKKQKRKLKKWWALGLLVVIVLGVIAVGTILGLGGDEKPTGAPTDKCTYANGTEGNQFCTLPLVSAGAKWKCTNYACNLNTGDFTSFPVLKPNKYRNASIANPLYPSCESELLKLVTTGIGLEDALVNLAVDKGLCPHQVNSGTLSLRDNQAIAIRTSSRRLLTTLDSTEKVLKLVKPTERSKYTRVIHVKSNLQLLYDGNLTWGPMSESASLFKFLGAPDGFKIHIVGTENIVCLAPVTNELEVEAQHIDRPECIFRFTSLNEFPEDQFKAAIGAKTQAPTKNPTSSSPTQEPTKTMEPSTAPSYSPTHPPTTLAPTLEPGTTARPSRKPTANPTRRPTRRGKTRRPTRAPTNKPTVKGQTYAPTAPTSFQPGGKCFQQLGGSGSCKAADRSDGNFTIIPNVSSLLACKRACTTTAKCTGIEFNTETARCEVHTGEISHVESQEDLLSACIIYQECCWIPLGQGECVNAKGESGAEDYRTVCGNGYPKCSQEQCREKCANDQDMDCSGIEYDNDTGTCKFQYNLPTSTQGSVVFNDITCTSLDKCVVS</sequence>
<feature type="transmembrane region" description="Helical" evidence="6">
    <location>
        <begin position="578"/>
        <end position="600"/>
    </location>
</feature>
<evidence type="ECO:0008006" key="11">
    <source>
        <dbReference type="Google" id="ProtNLM"/>
    </source>
</evidence>
<keyword evidence="3 4" id="KW-0067">ATP-binding</keyword>
<dbReference type="GO" id="GO:0004674">
    <property type="term" value="F:protein serine/threonine kinase activity"/>
    <property type="evidence" value="ECO:0007669"/>
    <property type="project" value="UniProtKB-KW"/>
</dbReference>
<dbReference type="PROSITE" id="PS50948">
    <property type="entry name" value="PAN"/>
    <property type="match status" value="1"/>
</dbReference>
<feature type="compositionally biased region" description="Basic residues" evidence="5">
    <location>
        <begin position="905"/>
        <end position="916"/>
    </location>
</feature>
<evidence type="ECO:0000256" key="6">
    <source>
        <dbReference type="SAM" id="Phobius"/>
    </source>
</evidence>
<evidence type="ECO:0000313" key="10">
    <source>
        <dbReference type="EMBL" id="CAD9681546.1"/>
    </source>
</evidence>
<evidence type="ECO:0000259" key="7">
    <source>
        <dbReference type="PROSITE" id="PS50011"/>
    </source>
</evidence>
<feature type="compositionally biased region" description="Low complexity" evidence="5">
    <location>
        <begin position="879"/>
        <end position="904"/>
    </location>
</feature>
<keyword evidence="6" id="KW-1133">Transmembrane helix</keyword>
<keyword evidence="2 4" id="KW-0547">Nucleotide-binding</keyword>
<accession>A0A7S2RVE4</accession>
<protein>
    <recommendedName>
        <fullName evidence="11">Protein kinase domain-containing protein</fullName>
    </recommendedName>
</protein>
<dbReference type="PROSITE" id="PS50011">
    <property type="entry name" value="PROTEIN_KINASE_DOM"/>
    <property type="match status" value="1"/>
</dbReference>
<dbReference type="EMBL" id="HBHK01011663">
    <property type="protein sequence ID" value="CAD9681544.1"/>
    <property type="molecule type" value="Transcribed_RNA"/>
</dbReference>
<feature type="domain" description="Apple" evidence="8">
    <location>
        <begin position="954"/>
        <end position="1025"/>
    </location>
</feature>
<keyword evidence="6" id="KW-0472">Membrane</keyword>
<feature type="compositionally biased region" description="Polar residues" evidence="5">
    <location>
        <begin position="846"/>
        <end position="874"/>
    </location>
</feature>
<dbReference type="EMBL" id="HBHK01011664">
    <property type="protein sequence ID" value="CAD9681546.1"/>
    <property type="molecule type" value="Transcribed_RNA"/>
</dbReference>
<keyword evidence="1" id="KW-0723">Serine/threonine-protein kinase</keyword>
<evidence type="ECO:0000256" key="2">
    <source>
        <dbReference type="ARBA" id="ARBA00022741"/>
    </source>
</evidence>
<evidence type="ECO:0000256" key="4">
    <source>
        <dbReference type="PROSITE-ProRule" id="PRU10141"/>
    </source>
</evidence>
<dbReference type="InterPro" id="IPR008271">
    <property type="entry name" value="Ser/Thr_kinase_AS"/>
</dbReference>
<evidence type="ECO:0000256" key="3">
    <source>
        <dbReference type="ARBA" id="ARBA00022840"/>
    </source>
</evidence>
<keyword evidence="6" id="KW-0812">Transmembrane</keyword>
<proteinExistence type="predicted"/>
<keyword evidence="1" id="KW-0808">Transferase</keyword>
<dbReference type="GO" id="GO:0005524">
    <property type="term" value="F:ATP binding"/>
    <property type="evidence" value="ECO:0007669"/>
    <property type="project" value="UniProtKB-UniRule"/>
</dbReference>
<dbReference type="InterPro" id="IPR000719">
    <property type="entry name" value="Prot_kinase_dom"/>
</dbReference>
<dbReference type="PANTHER" id="PTHR44329">
    <property type="entry name" value="SERINE/THREONINE-PROTEIN KINASE TNNI3K-RELATED"/>
    <property type="match status" value="1"/>
</dbReference>
<reference evidence="9" key="1">
    <citation type="submission" date="2021-01" db="EMBL/GenBank/DDBJ databases">
        <authorList>
            <person name="Corre E."/>
            <person name="Pelletier E."/>
            <person name="Niang G."/>
            <person name="Scheremetjew M."/>
            <person name="Finn R."/>
            <person name="Kale V."/>
            <person name="Holt S."/>
            <person name="Cochrane G."/>
            <person name="Meng A."/>
            <person name="Brown T."/>
            <person name="Cohen L."/>
        </authorList>
    </citation>
    <scope>NUCLEOTIDE SEQUENCE</scope>
    <source>
        <strain evidence="9">NY070348D</strain>
    </source>
</reference>
<feature type="compositionally biased region" description="Polar residues" evidence="5">
    <location>
        <begin position="921"/>
        <end position="939"/>
    </location>
</feature>
<gene>
    <name evidence="9" type="ORF">QSP1433_LOCUS7334</name>
    <name evidence="10" type="ORF">QSP1433_LOCUS7335</name>
</gene>
<dbReference type="PROSITE" id="PS00108">
    <property type="entry name" value="PROTEIN_KINASE_ST"/>
    <property type="match status" value="1"/>
</dbReference>
<dbReference type="PROSITE" id="PS00107">
    <property type="entry name" value="PROTEIN_KINASE_ATP"/>
    <property type="match status" value="1"/>
</dbReference>
<evidence type="ECO:0000313" key="9">
    <source>
        <dbReference type="EMBL" id="CAD9681544.1"/>
    </source>
</evidence>
<evidence type="ECO:0000256" key="1">
    <source>
        <dbReference type="ARBA" id="ARBA00022527"/>
    </source>
</evidence>
<dbReference type="InterPro" id="IPR017441">
    <property type="entry name" value="Protein_kinase_ATP_BS"/>
</dbReference>